<organism evidence="1 2">
    <name type="scientific">Choristoneura murinana nucleopolyhedrovirus</name>
    <dbReference type="NCBI Taxonomy" id="1987479"/>
    <lineage>
        <taxon>Viruses</taxon>
        <taxon>Viruses incertae sedis</taxon>
        <taxon>Naldaviricetes</taxon>
        <taxon>Lefavirales</taxon>
        <taxon>Baculoviridae</taxon>
        <taxon>Alphabaculovirus</taxon>
        <taxon>Alphabaculovirus chomurinanae</taxon>
    </lineage>
</organism>
<dbReference type="EMBL" id="KF894742">
    <property type="protein sequence ID" value="AHD25618.1"/>
    <property type="molecule type" value="Genomic_DNA"/>
</dbReference>
<dbReference type="GeneID" id="18126202"/>
<dbReference type="Proteomes" id="UP000203482">
    <property type="component" value="Segment"/>
</dbReference>
<dbReference type="KEGG" id="vg:18126202"/>
<evidence type="ECO:0000313" key="1">
    <source>
        <dbReference type="EMBL" id="AHD25618.1"/>
    </source>
</evidence>
<accession>V9XVI5</accession>
<keyword evidence="2" id="KW-1185">Reference proteome</keyword>
<reference evidence="1 2" key="1">
    <citation type="journal article" date="2014" name="Genome Announc.">
        <title>Genome Sequence of an Alphabaculovirus Isolated from Choristoneura murinana.</title>
        <authorList>
            <person name="Rohrmann G.F."/>
            <person name="Erlandson M.A."/>
            <person name="Theilmann D.A."/>
        </authorList>
    </citation>
    <scope>NUCLEOTIDE SEQUENCE [LARGE SCALE GENOMIC DNA]</scope>
    <source>
        <strain evidence="1 2">Darmstadt</strain>
    </source>
</reference>
<name>V9XVI5_9ABAC</name>
<dbReference type="OrthoDB" id="17008at10239"/>
<protein>
    <submittedName>
        <fullName evidence="1">Ac19</fullName>
    </submittedName>
</protein>
<gene>
    <name evidence="1" type="ORF">chmu132</name>
</gene>
<evidence type="ECO:0000313" key="2">
    <source>
        <dbReference type="Proteomes" id="UP000203482"/>
    </source>
</evidence>
<sequence>MVKQMQSARLNWTNALAQQTVSMVAATGHRLYYEKAIAFAISAMSGDKVNWPTLLNLFDLVVTVERNVFKKSLVLNGLVNFCIANGDGFTVQHQLLNRVLGVLIEKYY</sequence>
<dbReference type="Pfam" id="PF07346">
    <property type="entry name" value="DUF1477"/>
    <property type="match status" value="1"/>
</dbReference>
<dbReference type="InterPro" id="IPR009946">
    <property type="entry name" value="AcMNPV_Orf4"/>
</dbReference>
<proteinExistence type="predicted"/>
<dbReference type="RefSeq" id="YP_008992224.1">
    <property type="nucleotide sequence ID" value="NC_023177.1"/>
</dbReference>